<sequence length="418" mass="44914">MTAATRTFDELSSIDASNVVRCARALLRRPLLREGTPDGDLLPMIYRQRAALHEVFSALLGYRLVVERRFARLYKSGPGADATRGEPSLTPRGYAYLALTLATLTGIGRQVLLSRLVTDVRAAAVEAGVPVVDDPADRRALTAALRHLVALGVISETEGTVTATDSTAEALITIDTDLLGQLPAGPIGAADGPAELVAAAAQAGPRSVEHVVRRRLVEDPVVLYADLPAEQRDWLLKNFGVESRLLERFFGLVTEVRSEGVVVSDPEDYLTDTPFPGTGTVARVALLALPRLLELGEPRESDGRHPVTRGQLAEVCADLVESYPAAWSRQATEEPAELVRSVADLLRRLGVLRGEAADGTATTGEDHGELTWWLSPAAHRWLPEPDATPAPGREPEPPPAPEPPGLSLFDDLEEDGAR</sequence>
<accession>A0ABP6RW26</accession>
<proteinExistence type="predicted"/>
<evidence type="ECO:0000313" key="3">
    <source>
        <dbReference type="Proteomes" id="UP001500483"/>
    </source>
</evidence>
<organism evidence="2 3">
    <name type="scientific">Saccharopolyspora gregorii</name>
    <dbReference type="NCBI Taxonomy" id="33914"/>
    <lineage>
        <taxon>Bacteria</taxon>
        <taxon>Bacillati</taxon>
        <taxon>Actinomycetota</taxon>
        <taxon>Actinomycetes</taxon>
        <taxon>Pseudonocardiales</taxon>
        <taxon>Pseudonocardiaceae</taxon>
        <taxon>Saccharopolyspora</taxon>
    </lineage>
</organism>
<protein>
    <recommendedName>
        <fullName evidence="4">TIGR02678 family protein</fullName>
    </recommendedName>
</protein>
<dbReference type="NCBIfam" id="TIGR02678">
    <property type="entry name" value="TIGR02678 family protein"/>
    <property type="match status" value="1"/>
</dbReference>
<keyword evidence="3" id="KW-1185">Reference proteome</keyword>
<name>A0ABP6RW26_9PSEU</name>
<dbReference type="Proteomes" id="UP001500483">
    <property type="component" value="Unassembled WGS sequence"/>
</dbReference>
<gene>
    <name evidence="2" type="ORF">GCM10020366_46700</name>
</gene>
<dbReference type="Pfam" id="PF09661">
    <property type="entry name" value="DUF2398"/>
    <property type="match status" value="1"/>
</dbReference>
<comment type="caution">
    <text evidence="2">The sequence shown here is derived from an EMBL/GenBank/DDBJ whole genome shotgun (WGS) entry which is preliminary data.</text>
</comment>
<reference evidence="3" key="1">
    <citation type="journal article" date="2019" name="Int. J. Syst. Evol. Microbiol.">
        <title>The Global Catalogue of Microorganisms (GCM) 10K type strain sequencing project: providing services to taxonomists for standard genome sequencing and annotation.</title>
        <authorList>
            <consortium name="The Broad Institute Genomics Platform"/>
            <consortium name="The Broad Institute Genome Sequencing Center for Infectious Disease"/>
            <person name="Wu L."/>
            <person name="Ma J."/>
        </authorList>
    </citation>
    <scope>NUCLEOTIDE SEQUENCE [LARGE SCALE GENOMIC DNA]</scope>
    <source>
        <strain evidence="3">JCM 9687</strain>
    </source>
</reference>
<evidence type="ECO:0008006" key="4">
    <source>
        <dbReference type="Google" id="ProtNLM"/>
    </source>
</evidence>
<evidence type="ECO:0000256" key="1">
    <source>
        <dbReference type="SAM" id="MobiDB-lite"/>
    </source>
</evidence>
<dbReference type="EMBL" id="BAAAYK010000038">
    <property type="protein sequence ID" value="GAA3361702.1"/>
    <property type="molecule type" value="Genomic_DNA"/>
</dbReference>
<feature type="region of interest" description="Disordered" evidence="1">
    <location>
        <begin position="379"/>
        <end position="418"/>
    </location>
</feature>
<dbReference type="RefSeq" id="WP_344929406.1">
    <property type="nucleotide sequence ID" value="NZ_BAAAYK010000038.1"/>
</dbReference>
<evidence type="ECO:0000313" key="2">
    <source>
        <dbReference type="EMBL" id="GAA3361702.1"/>
    </source>
</evidence>
<dbReference type="InterPro" id="IPR013494">
    <property type="entry name" value="CHP02678"/>
</dbReference>